<evidence type="ECO:0000259" key="2">
    <source>
        <dbReference type="Pfam" id="PF05943"/>
    </source>
</evidence>
<gene>
    <name evidence="3" type="ORF">FDY93_07665</name>
</gene>
<dbReference type="InterPro" id="IPR044031">
    <property type="entry name" value="TssC1_N"/>
</dbReference>
<dbReference type="Pfam" id="PF05943">
    <property type="entry name" value="VipB"/>
    <property type="match status" value="1"/>
</dbReference>
<keyword evidence="4" id="KW-1185">Reference proteome</keyword>
<name>A0ABY2UIV8_9GAMM</name>
<dbReference type="PANTHER" id="PTHR35565:SF1">
    <property type="entry name" value="TYPE VI SECRETION SYSTEM CONTRACTILE SHEATH LARGE SUBUNIT"/>
    <property type="match status" value="1"/>
</dbReference>
<comment type="caution">
    <text evidence="3">The sequence shown here is derived from an EMBL/GenBank/DDBJ whole genome shotgun (WGS) entry which is preliminary data.</text>
</comment>
<evidence type="ECO:0000313" key="4">
    <source>
        <dbReference type="Proteomes" id="UP000306791"/>
    </source>
</evidence>
<dbReference type="RefSeq" id="WP_138235171.1">
    <property type="nucleotide sequence ID" value="NZ_CP185860.1"/>
</dbReference>
<sequence length="508" mass="56484">MNRATTSTGSAIFGEPSAIPQGNDARDGVRLDGNRLKVAILGDFSGRASRQQFEPQTIARRPAYRLRKDNFDALFERLRVGVQLPLMDEPLWLLEFDDLHPDYLYQRVPLFRQFIELEKQLLSPAEFARAAEEIRQWSPELRALDQSCETSAGSDPARSMLDAILSGETYRHQYRQSAEGQIDQLIKDIVAPYVQARPDANQGAYLNAVAQAASEAMRKIMHHSDFRQTEASWRSLHLLLRRLEDHPGLELHVIDISKEEILADLAQAESDLEQSQLFQCLVSREAVAGGGPYNLILGDFYVTDEERDLHMLIDLATMAEAAGSAVVLGGDSRLAGCASLAGSMDPDDWHYPFAADFAESWQALREYQSCEHIALAAPRFMLRLPYGADTSSTEAFAFEELTPELGHQYYLWGNGAYLLALSLCREYVTAGRPSGVGAAHYGDLPLHLRNLPQGKWMTPCAEALMTDRGAARFQAAGLCTLRSVQGRDEILLPKLQSLCGTPLKGPWS</sequence>
<evidence type="ECO:0000256" key="1">
    <source>
        <dbReference type="SAM" id="MobiDB-lite"/>
    </source>
</evidence>
<dbReference type="PANTHER" id="PTHR35565">
    <property type="entry name" value="CYTOPLASMIC PROTEIN-RELATED"/>
    <property type="match status" value="1"/>
</dbReference>
<feature type="domain" description="TssC1 N-terminal" evidence="2">
    <location>
        <begin position="208"/>
        <end position="497"/>
    </location>
</feature>
<accession>A0ABY2UIV8</accession>
<evidence type="ECO:0000313" key="3">
    <source>
        <dbReference type="EMBL" id="TLM77958.1"/>
    </source>
</evidence>
<dbReference type="EMBL" id="VANI01000008">
    <property type="protein sequence ID" value="TLM77958.1"/>
    <property type="molecule type" value="Genomic_DNA"/>
</dbReference>
<dbReference type="InterPro" id="IPR010269">
    <property type="entry name" value="T6SS_TssC-like"/>
</dbReference>
<protein>
    <recommendedName>
        <fullName evidence="2">TssC1 N-terminal domain-containing protein</fullName>
    </recommendedName>
</protein>
<organism evidence="3 4">
    <name type="scientific">Microbulbifer harenosus</name>
    <dbReference type="NCBI Taxonomy" id="2576840"/>
    <lineage>
        <taxon>Bacteria</taxon>
        <taxon>Pseudomonadati</taxon>
        <taxon>Pseudomonadota</taxon>
        <taxon>Gammaproteobacteria</taxon>
        <taxon>Cellvibrionales</taxon>
        <taxon>Microbulbiferaceae</taxon>
        <taxon>Microbulbifer</taxon>
    </lineage>
</organism>
<feature type="compositionally biased region" description="Polar residues" evidence="1">
    <location>
        <begin position="1"/>
        <end position="10"/>
    </location>
</feature>
<reference evidence="3 4" key="1">
    <citation type="submission" date="2019-05" db="EMBL/GenBank/DDBJ databases">
        <title>Microbulbifer harenosus sp. nov., an alginate-degrading bacterium isolated from coastal sand.</title>
        <authorList>
            <person name="Huang H."/>
            <person name="Mo K."/>
            <person name="Bao S."/>
        </authorList>
    </citation>
    <scope>NUCLEOTIDE SEQUENCE [LARGE SCALE GENOMIC DNA]</scope>
    <source>
        <strain evidence="3 4">HB161719</strain>
    </source>
</reference>
<proteinExistence type="predicted"/>
<dbReference type="Proteomes" id="UP000306791">
    <property type="component" value="Unassembled WGS sequence"/>
</dbReference>
<feature type="region of interest" description="Disordered" evidence="1">
    <location>
        <begin position="1"/>
        <end position="26"/>
    </location>
</feature>